<dbReference type="HOGENOM" id="CLU_2731625_0_0_10"/>
<sequence>MANIRIISVNFVMLSQVVINQGNFALQNRAENVVQTVVHCFSIISTNKLKINKITPLSQGPLGSPKNQAVI</sequence>
<comment type="caution">
    <text evidence="1">The sequence shown here is derived from an EMBL/GenBank/DDBJ whole genome shotgun (WGS) entry which is preliminary data.</text>
</comment>
<dbReference type="Proteomes" id="UP000014200">
    <property type="component" value="Unassembled WGS sequence"/>
</dbReference>
<name>R9I8X6_9BACT</name>
<accession>R9I8X6</accession>
<protein>
    <submittedName>
        <fullName evidence="1">Uncharacterized protein</fullName>
    </submittedName>
</protein>
<gene>
    <name evidence="1" type="ORF">C802_03413</name>
</gene>
<evidence type="ECO:0000313" key="2">
    <source>
        <dbReference type="Proteomes" id="UP000014200"/>
    </source>
</evidence>
<keyword evidence="2" id="KW-1185">Reference proteome</keyword>
<proteinExistence type="predicted"/>
<dbReference type="EMBL" id="ASSP01000021">
    <property type="protein sequence ID" value="EOS09860.1"/>
    <property type="molecule type" value="Genomic_DNA"/>
</dbReference>
<evidence type="ECO:0000313" key="1">
    <source>
        <dbReference type="EMBL" id="EOS09860.1"/>
    </source>
</evidence>
<organism evidence="1 2">
    <name type="scientific">Phocaeicola sartorii</name>
    <dbReference type="NCBI Taxonomy" id="671267"/>
    <lineage>
        <taxon>Bacteria</taxon>
        <taxon>Pseudomonadati</taxon>
        <taxon>Bacteroidota</taxon>
        <taxon>Bacteroidia</taxon>
        <taxon>Bacteroidales</taxon>
        <taxon>Bacteroidaceae</taxon>
        <taxon>Phocaeicola</taxon>
    </lineage>
</organism>
<reference evidence="1 2" key="1">
    <citation type="submission" date="2013-04" db="EMBL/GenBank/DDBJ databases">
        <title>The Genome Sequence of Bacteroides massiliensis dnLKV3.</title>
        <authorList>
            <consortium name="The Broad Institute Genomics Platform"/>
            <consortium name="The Broad Institute Genome Sequencing Center for Infectious Disease"/>
            <person name="Earl A."/>
            <person name="Xavier R."/>
            <person name="Kuhn K."/>
            <person name="Stappenbeck T."/>
            <person name="Walker B."/>
            <person name="Young S."/>
            <person name="Zeng Q."/>
            <person name="Gargeya S."/>
            <person name="Fitzgerald M."/>
            <person name="Haas B."/>
            <person name="Abouelleil A."/>
            <person name="Allen A.W."/>
            <person name="Alvarado L."/>
            <person name="Arachchi H.M."/>
            <person name="Berlin A.M."/>
            <person name="Chapman S.B."/>
            <person name="Gainer-Dewar J."/>
            <person name="Goldberg J."/>
            <person name="Griggs A."/>
            <person name="Gujja S."/>
            <person name="Hansen M."/>
            <person name="Howarth C."/>
            <person name="Imamovic A."/>
            <person name="Ireland A."/>
            <person name="Larimer J."/>
            <person name="McCowan C."/>
            <person name="Murphy C."/>
            <person name="Pearson M."/>
            <person name="Poon T.W."/>
            <person name="Priest M."/>
            <person name="Roberts A."/>
            <person name="Saif S."/>
            <person name="Shea T."/>
            <person name="Sisk P."/>
            <person name="Sykes S."/>
            <person name="Wortman J."/>
            <person name="Nusbaum C."/>
            <person name="Birren B."/>
        </authorList>
    </citation>
    <scope>NUCLEOTIDE SEQUENCE [LARGE SCALE GENOMIC DNA]</scope>
    <source>
        <strain evidence="2">dnLKV3</strain>
    </source>
</reference>
<dbReference type="AlphaFoldDB" id="R9I8X6"/>